<dbReference type="AlphaFoldDB" id="X0XYA9"/>
<dbReference type="EMBL" id="BARS01044832">
    <property type="protein sequence ID" value="GAG40177.1"/>
    <property type="molecule type" value="Genomic_DNA"/>
</dbReference>
<name>X0XYA9_9ZZZZ</name>
<sequence length="46" mass="4982">MGTSLQTKGKQYVKMCEIPLAFAQIVIYVQAPVERQDAAPDKGAVS</sequence>
<comment type="caution">
    <text evidence="1">The sequence shown here is derived from an EMBL/GenBank/DDBJ whole genome shotgun (WGS) entry which is preliminary data.</text>
</comment>
<evidence type="ECO:0000313" key="1">
    <source>
        <dbReference type="EMBL" id="GAG40177.1"/>
    </source>
</evidence>
<proteinExistence type="predicted"/>
<protein>
    <submittedName>
        <fullName evidence="1">Uncharacterized protein</fullName>
    </submittedName>
</protein>
<gene>
    <name evidence="1" type="ORF">S01H1_67662</name>
</gene>
<accession>X0XYA9</accession>
<organism evidence="1">
    <name type="scientific">marine sediment metagenome</name>
    <dbReference type="NCBI Taxonomy" id="412755"/>
    <lineage>
        <taxon>unclassified sequences</taxon>
        <taxon>metagenomes</taxon>
        <taxon>ecological metagenomes</taxon>
    </lineage>
</organism>
<reference evidence="1" key="1">
    <citation type="journal article" date="2014" name="Front. Microbiol.">
        <title>High frequency of phylogenetically diverse reductive dehalogenase-homologous genes in deep subseafloor sedimentary metagenomes.</title>
        <authorList>
            <person name="Kawai M."/>
            <person name="Futagami T."/>
            <person name="Toyoda A."/>
            <person name="Takaki Y."/>
            <person name="Nishi S."/>
            <person name="Hori S."/>
            <person name="Arai W."/>
            <person name="Tsubouchi T."/>
            <person name="Morono Y."/>
            <person name="Uchiyama I."/>
            <person name="Ito T."/>
            <person name="Fujiyama A."/>
            <person name="Inagaki F."/>
            <person name="Takami H."/>
        </authorList>
    </citation>
    <scope>NUCLEOTIDE SEQUENCE</scope>
    <source>
        <strain evidence="1">Expedition CK06-06</strain>
    </source>
</reference>